<feature type="compositionally biased region" description="Basic and acidic residues" evidence="2">
    <location>
        <begin position="728"/>
        <end position="739"/>
    </location>
</feature>
<comment type="caution">
    <text evidence="4">The sequence shown here is derived from an EMBL/GenBank/DDBJ whole genome shotgun (WGS) entry which is preliminary data.</text>
</comment>
<dbReference type="Proteomes" id="UP001151760">
    <property type="component" value="Unassembled WGS sequence"/>
</dbReference>
<dbReference type="InterPro" id="IPR013103">
    <property type="entry name" value="RVT_2"/>
</dbReference>
<evidence type="ECO:0000259" key="3">
    <source>
        <dbReference type="Pfam" id="PF07727"/>
    </source>
</evidence>
<organism evidence="4 5">
    <name type="scientific">Tanacetum coccineum</name>
    <dbReference type="NCBI Taxonomy" id="301880"/>
    <lineage>
        <taxon>Eukaryota</taxon>
        <taxon>Viridiplantae</taxon>
        <taxon>Streptophyta</taxon>
        <taxon>Embryophyta</taxon>
        <taxon>Tracheophyta</taxon>
        <taxon>Spermatophyta</taxon>
        <taxon>Magnoliopsida</taxon>
        <taxon>eudicotyledons</taxon>
        <taxon>Gunneridae</taxon>
        <taxon>Pentapetalae</taxon>
        <taxon>asterids</taxon>
        <taxon>campanulids</taxon>
        <taxon>Asterales</taxon>
        <taxon>Asteraceae</taxon>
        <taxon>Asteroideae</taxon>
        <taxon>Anthemideae</taxon>
        <taxon>Anthemidinae</taxon>
        <taxon>Tanacetum</taxon>
    </lineage>
</organism>
<accession>A0ABQ4YRS5</accession>
<protein>
    <submittedName>
        <fullName evidence="4">Ribonuclease H-like domain-containing protein</fullName>
    </submittedName>
</protein>
<keyword evidence="1" id="KW-0175">Coiled coil</keyword>
<feature type="compositionally biased region" description="Basic and acidic residues" evidence="2">
    <location>
        <begin position="751"/>
        <end position="768"/>
    </location>
</feature>
<dbReference type="PANTHER" id="PTHR11439:SF495">
    <property type="entry name" value="REVERSE TRANSCRIPTASE, RNA-DEPENDENT DNA POLYMERASE-RELATED"/>
    <property type="match status" value="1"/>
</dbReference>
<feature type="coiled-coil region" evidence="1">
    <location>
        <begin position="464"/>
        <end position="491"/>
    </location>
</feature>
<reference evidence="4" key="1">
    <citation type="journal article" date="2022" name="Int. J. Mol. Sci.">
        <title>Draft Genome of Tanacetum Coccineum: Genomic Comparison of Closely Related Tanacetum-Family Plants.</title>
        <authorList>
            <person name="Yamashiro T."/>
            <person name="Shiraishi A."/>
            <person name="Nakayama K."/>
            <person name="Satake H."/>
        </authorList>
    </citation>
    <scope>NUCLEOTIDE SEQUENCE</scope>
</reference>
<sequence length="929" mass="106494">MDVKSVFLYGKIEEEVYVCQPLGFEHPHFPDKVYKVEKALYGLHQAPRAWYETLSTYLLDNGFHRAKINMWLRFWKKFDFASVKTASTPMETNKALVKDEEAEDVDVHLYRSMIRSLMYLTASRPDIMFDVCACARTTTGRFSQFLGKRLISWQCKKHTIVANSTTEAKYVAAANYCGHVLWIQNQMLDYGFNFINTKIYIDNESTICVVKNPVSHSKIKHIEIRISILKYLVGDEAVHKELGDRMERAATTASSLEAKQDNGSGPRCQDTILGLRCSTQGVCRTTSKQFNDPPLSKVNTFRSREDSMQLMELMAHCTILCEFVRIKEKRDVVRQKQKKRCVLKNRKSVLIGVNTARHQLNTASIKINASTTEDGVRAITATIDRRDKIITEASIRIHLKHQDSEGLTSLPNAEIFEQLTRMGTPTTPPSIQTTHEVEETATMPYDSPLPGGDTPRSDEGRLKHNELMELITKLSDRVVSMEEDLKQTNKAYSTAFTKLVLKVRKLEQQVRSGKARKRARIVLSEDGDAAEDPSKQGRKITQIDINPTIYLVEDEGASCGEKGEKEVSTTNLPVSTAGVEVSTGTHDDSNAAAALVYIRRSASMAKDKGKAIMQEPKPPKKLKKRVQVQMSVDKELERKVQDGEQAKAMAEQEQERINFEAALELQRQYHALQNRPYSVAEVRKNMVMYLKNQAGYKQSFFKGMKYEEIRPIFEKVWDQTHTFVPMDSEDKEKGTEKKSGGTRKKTLAKKRASEKQGDQSVKRQKTEYDTEKEELKDYLDIVPGEEFAMDFESLATKFPIVDWKTYVLAENFMYYQIFRADGSSKNYKIFSEMLDDFDRQDVLDLHRLVKASMEGLNNEYNFESWRLFDSRGIHILLMNNGISIHMMTEKKYPLNLEMLSKILSKRLEVDHESTMEFELLNFIKSQVQK</sequence>
<dbReference type="CDD" id="cd09272">
    <property type="entry name" value="RNase_HI_RT_Ty1"/>
    <property type="match status" value="1"/>
</dbReference>
<name>A0ABQ4YRS5_9ASTR</name>
<proteinExistence type="predicted"/>
<keyword evidence="5" id="KW-1185">Reference proteome</keyword>
<dbReference type="EMBL" id="BQNB010010590">
    <property type="protein sequence ID" value="GJS79328.1"/>
    <property type="molecule type" value="Genomic_DNA"/>
</dbReference>
<evidence type="ECO:0000313" key="4">
    <source>
        <dbReference type="EMBL" id="GJS79328.1"/>
    </source>
</evidence>
<reference evidence="4" key="2">
    <citation type="submission" date="2022-01" db="EMBL/GenBank/DDBJ databases">
        <authorList>
            <person name="Yamashiro T."/>
            <person name="Shiraishi A."/>
            <person name="Satake H."/>
            <person name="Nakayama K."/>
        </authorList>
    </citation>
    <scope>NUCLEOTIDE SEQUENCE</scope>
</reference>
<evidence type="ECO:0000256" key="2">
    <source>
        <dbReference type="SAM" id="MobiDB-lite"/>
    </source>
</evidence>
<evidence type="ECO:0000256" key="1">
    <source>
        <dbReference type="SAM" id="Coils"/>
    </source>
</evidence>
<feature type="compositionally biased region" description="Basic residues" evidence="2">
    <location>
        <begin position="740"/>
        <end position="750"/>
    </location>
</feature>
<feature type="region of interest" description="Disordered" evidence="2">
    <location>
        <begin position="727"/>
        <end position="768"/>
    </location>
</feature>
<evidence type="ECO:0000313" key="5">
    <source>
        <dbReference type="Proteomes" id="UP001151760"/>
    </source>
</evidence>
<dbReference type="PANTHER" id="PTHR11439">
    <property type="entry name" value="GAG-POL-RELATED RETROTRANSPOSON"/>
    <property type="match status" value="1"/>
</dbReference>
<feature type="domain" description="Reverse transcriptase Ty1/copia-type" evidence="3">
    <location>
        <begin position="1"/>
        <end position="69"/>
    </location>
</feature>
<gene>
    <name evidence="4" type="ORF">Tco_0729209</name>
</gene>
<dbReference type="Pfam" id="PF07727">
    <property type="entry name" value="RVT_2"/>
    <property type="match status" value="1"/>
</dbReference>